<sequence>MGTSVPRFEFILLLFALATAASQPCTYAPLRSPSWTISDWSAVTTAQDPASGGSVIFRLKNMATNYSALCFRRGALSQCFGADAADTTDSSTETYFSFHDESSRLDINQLWTCSDIDQADPYAPQTPSPLALLSWPC</sequence>
<reference evidence="3" key="1">
    <citation type="journal article" date="2023" name="Mol. Phylogenet. Evol.">
        <title>Genome-scale phylogeny and comparative genomics of the fungal order Sordariales.</title>
        <authorList>
            <person name="Hensen N."/>
            <person name="Bonometti L."/>
            <person name="Westerberg I."/>
            <person name="Brannstrom I.O."/>
            <person name="Guillou S."/>
            <person name="Cros-Aarteil S."/>
            <person name="Calhoun S."/>
            <person name="Haridas S."/>
            <person name="Kuo A."/>
            <person name="Mondo S."/>
            <person name="Pangilinan J."/>
            <person name="Riley R."/>
            <person name="LaButti K."/>
            <person name="Andreopoulos B."/>
            <person name="Lipzen A."/>
            <person name="Chen C."/>
            <person name="Yan M."/>
            <person name="Daum C."/>
            <person name="Ng V."/>
            <person name="Clum A."/>
            <person name="Steindorff A."/>
            <person name="Ohm R.A."/>
            <person name="Martin F."/>
            <person name="Silar P."/>
            <person name="Natvig D.O."/>
            <person name="Lalanne C."/>
            <person name="Gautier V."/>
            <person name="Ament-Velasquez S.L."/>
            <person name="Kruys A."/>
            <person name="Hutchinson M.I."/>
            <person name="Powell A.J."/>
            <person name="Barry K."/>
            <person name="Miller A.N."/>
            <person name="Grigoriev I.V."/>
            <person name="Debuchy R."/>
            <person name="Gladieux P."/>
            <person name="Hiltunen Thoren M."/>
            <person name="Johannesson H."/>
        </authorList>
    </citation>
    <scope>NUCLEOTIDE SEQUENCE [LARGE SCALE GENOMIC DNA]</scope>
    <source>
        <strain evidence="3">CBS 340.73</strain>
    </source>
</reference>
<dbReference type="AlphaFoldDB" id="A0AAN6S0M7"/>
<organism evidence="2 3">
    <name type="scientific">Diplogelasinospora grovesii</name>
    <dbReference type="NCBI Taxonomy" id="303347"/>
    <lineage>
        <taxon>Eukaryota</taxon>
        <taxon>Fungi</taxon>
        <taxon>Dikarya</taxon>
        <taxon>Ascomycota</taxon>
        <taxon>Pezizomycotina</taxon>
        <taxon>Sordariomycetes</taxon>
        <taxon>Sordariomycetidae</taxon>
        <taxon>Sordariales</taxon>
        <taxon>Diplogelasinosporaceae</taxon>
        <taxon>Diplogelasinospora</taxon>
    </lineage>
</organism>
<feature type="signal peptide" evidence="1">
    <location>
        <begin position="1"/>
        <end position="21"/>
    </location>
</feature>
<keyword evidence="1" id="KW-0732">Signal</keyword>
<evidence type="ECO:0000256" key="1">
    <source>
        <dbReference type="SAM" id="SignalP"/>
    </source>
</evidence>
<keyword evidence="3" id="KW-1185">Reference proteome</keyword>
<protein>
    <recommendedName>
        <fullName evidence="4">AA1-like domain-containing protein</fullName>
    </recommendedName>
</protein>
<evidence type="ECO:0008006" key="4">
    <source>
        <dbReference type="Google" id="ProtNLM"/>
    </source>
</evidence>
<gene>
    <name evidence="2" type="ORF">QBC46DRAFT_411725</name>
</gene>
<accession>A0AAN6S0M7</accession>
<name>A0AAN6S0M7_9PEZI</name>
<comment type="caution">
    <text evidence="2">The sequence shown here is derived from an EMBL/GenBank/DDBJ whole genome shotgun (WGS) entry which is preliminary data.</text>
</comment>
<evidence type="ECO:0000313" key="3">
    <source>
        <dbReference type="Proteomes" id="UP001303473"/>
    </source>
</evidence>
<dbReference type="EMBL" id="MU853871">
    <property type="protein sequence ID" value="KAK3936827.1"/>
    <property type="molecule type" value="Genomic_DNA"/>
</dbReference>
<evidence type="ECO:0000313" key="2">
    <source>
        <dbReference type="EMBL" id="KAK3936827.1"/>
    </source>
</evidence>
<dbReference type="Proteomes" id="UP001303473">
    <property type="component" value="Unassembled WGS sequence"/>
</dbReference>
<proteinExistence type="predicted"/>
<feature type="chain" id="PRO_5043010008" description="AA1-like domain-containing protein" evidence="1">
    <location>
        <begin position="22"/>
        <end position="137"/>
    </location>
</feature>